<name>A0ABQ2F4W2_9MICO</name>
<sequence length="62" mass="6356">MGLSGLSPEDLAAWVAASCEAQGVPEHVTDPLVVSRVSALLGQVRAPGARAPAQREHAPGRD</sequence>
<accession>A0ABQ2F4W2</accession>
<protein>
    <submittedName>
        <fullName evidence="1">Uncharacterized protein</fullName>
    </submittedName>
</protein>
<gene>
    <name evidence="1" type="ORF">GCM10011509_05600</name>
</gene>
<dbReference type="Proteomes" id="UP000662111">
    <property type="component" value="Unassembled WGS sequence"/>
</dbReference>
<dbReference type="EMBL" id="BMLB01000001">
    <property type="protein sequence ID" value="GGK60189.1"/>
    <property type="molecule type" value="Genomic_DNA"/>
</dbReference>
<evidence type="ECO:0000313" key="1">
    <source>
        <dbReference type="EMBL" id="GGK60189.1"/>
    </source>
</evidence>
<keyword evidence="2" id="KW-1185">Reference proteome</keyword>
<evidence type="ECO:0000313" key="2">
    <source>
        <dbReference type="Proteomes" id="UP000662111"/>
    </source>
</evidence>
<proteinExistence type="predicted"/>
<comment type="caution">
    <text evidence="1">The sequence shown here is derived from an EMBL/GenBank/DDBJ whole genome shotgun (WGS) entry which is preliminary data.</text>
</comment>
<reference evidence="2" key="1">
    <citation type="journal article" date="2019" name="Int. J. Syst. Evol. Microbiol.">
        <title>The Global Catalogue of Microorganisms (GCM) 10K type strain sequencing project: providing services to taxonomists for standard genome sequencing and annotation.</title>
        <authorList>
            <consortium name="The Broad Institute Genomics Platform"/>
            <consortium name="The Broad Institute Genome Sequencing Center for Infectious Disease"/>
            <person name="Wu L."/>
            <person name="Ma J."/>
        </authorList>
    </citation>
    <scope>NUCLEOTIDE SEQUENCE [LARGE SCALE GENOMIC DNA]</scope>
    <source>
        <strain evidence="2">CGMCC 1.5362</strain>
    </source>
</reference>
<organism evidence="1 2">
    <name type="scientific">Ornithinimicrobium pekingense</name>
    <dbReference type="NCBI Taxonomy" id="384677"/>
    <lineage>
        <taxon>Bacteria</taxon>
        <taxon>Bacillati</taxon>
        <taxon>Actinomycetota</taxon>
        <taxon>Actinomycetes</taxon>
        <taxon>Micrococcales</taxon>
        <taxon>Ornithinimicrobiaceae</taxon>
        <taxon>Ornithinimicrobium</taxon>
    </lineage>
</organism>